<organism evidence="2 3">
    <name type="scientific">Terribacillus halophilus</name>
    <dbReference type="NCBI Taxonomy" id="361279"/>
    <lineage>
        <taxon>Bacteria</taxon>
        <taxon>Bacillati</taxon>
        <taxon>Bacillota</taxon>
        <taxon>Bacilli</taxon>
        <taxon>Bacillales</taxon>
        <taxon>Bacillaceae</taxon>
        <taxon>Terribacillus</taxon>
    </lineage>
</organism>
<dbReference type="InterPro" id="IPR002575">
    <property type="entry name" value="Aminoglycoside_PTrfase"/>
</dbReference>
<evidence type="ECO:0000313" key="3">
    <source>
        <dbReference type="Proteomes" id="UP000198666"/>
    </source>
</evidence>
<dbReference type="STRING" id="361279.SAMN05421663_101649"/>
<dbReference type="PANTHER" id="PTHR21310">
    <property type="entry name" value="AMINOGLYCOSIDE PHOSPHOTRANSFERASE-RELATED-RELATED"/>
    <property type="match status" value="1"/>
</dbReference>
<gene>
    <name evidence="2" type="ORF">SAMN05421663_101649</name>
</gene>
<keyword evidence="2" id="KW-0808">Transferase</keyword>
<dbReference type="InterPro" id="IPR011009">
    <property type="entry name" value="Kinase-like_dom_sf"/>
</dbReference>
<proteinExistence type="predicted"/>
<dbReference type="SUPFAM" id="SSF56112">
    <property type="entry name" value="Protein kinase-like (PK-like)"/>
    <property type="match status" value="1"/>
</dbReference>
<dbReference type="InterPro" id="IPR051678">
    <property type="entry name" value="AGP_Transferase"/>
</dbReference>
<dbReference type="Gene3D" id="3.30.200.20">
    <property type="entry name" value="Phosphorylase Kinase, domain 1"/>
    <property type="match status" value="1"/>
</dbReference>
<accession>A0A1G6JNK6</accession>
<sequence>METYINEPIKEWETIDTGWDHEVYVVNGNWVLRIPKEERHVNCAEQKLLSELQLKADIRLPTYRICKAPDGKEVMLYRYISGHPIHRDIPADARKEAAVQLGSFLTELHHVDTSRYELPKRDKVYYELLFEKIRRYYPSMPASIIHHTEKLFTVLQTEPMAVVHGDLRTAHILWEKAIGKIGIIDFSDVHIGDPAIDFAGISQVGDGFMEQVLCHYDGDKHGISQRAGELSKLGLFYDLLHNGPSSALLEEMESKLK</sequence>
<dbReference type="Gene3D" id="3.90.1200.10">
    <property type="match status" value="1"/>
</dbReference>
<keyword evidence="3" id="KW-1185">Reference proteome</keyword>
<evidence type="ECO:0000259" key="1">
    <source>
        <dbReference type="Pfam" id="PF01636"/>
    </source>
</evidence>
<dbReference type="AlphaFoldDB" id="A0A1G6JNK6"/>
<dbReference type="Pfam" id="PF01636">
    <property type="entry name" value="APH"/>
    <property type="match status" value="1"/>
</dbReference>
<dbReference type="GO" id="GO:0016740">
    <property type="term" value="F:transferase activity"/>
    <property type="evidence" value="ECO:0007669"/>
    <property type="project" value="UniProtKB-KW"/>
</dbReference>
<dbReference type="EMBL" id="FMZB01000001">
    <property type="protein sequence ID" value="SDC20319.1"/>
    <property type="molecule type" value="Genomic_DNA"/>
</dbReference>
<reference evidence="3" key="1">
    <citation type="submission" date="2016-10" db="EMBL/GenBank/DDBJ databases">
        <authorList>
            <person name="Varghese N."/>
            <person name="Submissions S."/>
        </authorList>
    </citation>
    <scope>NUCLEOTIDE SEQUENCE [LARGE SCALE GENOMIC DNA]</scope>
    <source>
        <strain evidence="3">DSM 21620</strain>
    </source>
</reference>
<evidence type="ECO:0000313" key="2">
    <source>
        <dbReference type="EMBL" id="SDC20319.1"/>
    </source>
</evidence>
<name>A0A1G6JNK6_9BACI</name>
<protein>
    <submittedName>
        <fullName evidence="2">Aminoglycoside 2''-phosphotransferase</fullName>
    </submittedName>
</protein>
<dbReference type="Proteomes" id="UP000198666">
    <property type="component" value="Unassembled WGS sequence"/>
</dbReference>
<feature type="domain" description="Aminoglycoside phosphotransferase" evidence="1">
    <location>
        <begin position="12"/>
        <end position="202"/>
    </location>
</feature>